<comment type="caution">
    <text evidence="1">The sequence shown here is derived from an EMBL/GenBank/DDBJ whole genome shotgun (WGS) entry which is preliminary data.</text>
</comment>
<accession>A0A0R0CXF1</accession>
<organism evidence="1 2">
    <name type="scientific">Stenotrophomonas terrae</name>
    <dbReference type="NCBI Taxonomy" id="405446"/>
    <lineage>
        <taxon>Bacteria</taxon>
        <taxon>Pseudomonadati</taxon>
        <taxon>Pseudomonadota</taxon>
        <taxon>Gammaproteobacteria</taxon>
        <taxon>Lysobacterales</taxon>
        <taxon>Lysobacteraceae</taxon>
        <taxon>Stenotrophomonas</taxon>
    </lineage>
</organism>
<dbReference type="PATRIC" id="fig|405446.3.peg.434"/>
<evidence type="ECO:0000313" key="1">
    <source>
        <dbReference type="EMBL" id="KRG69768.1"/>
    </source>
</evidence>
<protein>
    <submittedName>
        <fullName evidence="1">Uncharacterized protein</fullName>
    </submittedName>
</protein>
<evidence type="ECO:0000313" key="2">
    <source>
        <dbReference type="Proteomes" id="UP000051863"/>
    </source>
</evidence>
<name>A0A0R0CXF1_9GAMM</name>
<dbReference type="AlphaFoldDB" id="A0A0R0CXF1"/>
<gene>
    <name evidence="1" type="ORF">ABB27_05550</name>
</gene>
<keyword evidence="2" id="KW-1185">Reference proteome</keyword>
<reference evidence="1 2" key="1">
    <citation type="submission" date="2015-05" db="EMBL/GenBank/DDBJ databases">
        <title>Genome sequencing and analysis of members of genus Stenotrophomonas.</title>
        <authorList>
            <person name="Patil P.P."/>
            <person name="Midha S."/>
            <person name="Patil P.B."/>
        </authorList>
    </citation>
    <scope>NUCLEOTIDE SEQUENCE [LARGE SCALE GENOMIC DNA]</scope>
    <source>
        <strain evidence="1 2">DSM 18941</strain>
    </source>
</reference>
<dbReference type="InterPro" id="IPR045929">
    <property type="entry name" value="DUF6348"/>
</dbReference>
<dbReference type="EMBL" id="LDJJ01000015">
    <property type="protein sequence ID" value="KRG69768.1"/>
    <property type="molecule type" value="Genomic_DNA"/>
</dbReference>
<sequence>MELRQLHAALKAHHRSARIEADHIRLDNGVCVRTQLIETHAFSNGGVRTATATLTSHGTAFPDGLYEYQHASGADVESALHNGFDTWARTDLVAILDALAVQPEHCTTMELDLPSDAKQGPRCRQVVFGPTARYAASPAAEEADHGFCPCCLFTNSRAAFQSSLAAEGVLGIRIFVNRDSDGEFTADCRVNGQDHPEALPLLIEYARSWPGEGNEFRKQYVVIRDKP</sequence>
<dbReference type="Pfam" id="PF19875">
    <property type="entry name" value="DUF6348"/>
    <property type="match status" value="1"/>
</dbReference>
<dbReference type="Proteomes" id="UP000051863">
    <property type="component" value="Unassembled WGS sequence"/>
</dbReference>
<proteinExistence type="predicted"/>